<dbReference type="Proteomes" id="UP001381693">
    <property type="component" value="Unassembled WGS sequence"/>
</dbReference>
<sequence>MQVKHKSTGTNLHSCRFHLDTSQKENLQSLEEAMWGSGSSGDEVKENVKVDVKRNINANTDAGEYLRRYYKFQVDFTPGKD</sequence>
<dbReference type="EMBL" id="JAXCGZ010002017">
    <property type="protein sequence ID" value="KAK7084653.1"/>
    <property type="molecule type" value="Genomic_DNA"/>
</dbReference>
<protein>
    <submittedName>
        <fullName evidence="1">Uncharacterized protein</fullName>
    </submittedName>
</protein>
<gene>
    <name evidence="1" type="ORF">SK128_000766</name>
</gene>
<dbReference type="AlphaFoldDB" id="A0AAN9ADJ0"/>
<reference evidence="1 2" key="1">
    <citation type="submission" date="2023-11" db="EMBL/GenBank/DDBJ databases">
        <title>Halocaridina rubra genome assembly.</title>
        <authorList>
            <person name="Smith C."/>
        </authorList>
    </citation>
    <scope>NUCLEOTIDE SEQUENCE [LARGE SCALE GENOMIC DNA]</scope>
    <source>
        <strain evidence="1">EP-1</strain>
        <tissue evidence="1">Whole</tissue>
    </source>
</reference>
<keyword evidence="2" id="KW-1185">Reference proteome</keyword>
<proteinExistence type="predicted"/>
<accession>A0AAN9ADJ0</accession>
<comment type="caution">
    <text evidence="1">The sequence shown here is derived from an EMBL/GenBank/DDBJ whole genome shotgun (WGS) entry which is preliminary data.</text>
</comment>
<organism evidence="1 2">
    <name type="scientific">Halocaridina rubra</name>
    <name type="common">Hawaiian red shrimp</name>
    <dbReference type="NCBI Taxonomy" id="373956"/>
    <lineage>
        <taxon>Eukaryota</taxon>
        <taxon>Metazoa</taxon>
        <taxon>Ecdysozoa</taxon>
        <taxon>Arthropoda</taxon>
        <taxon>Crustacea</taxon>
        <taxon>Multicrustacea</taxon>
        <taxon>Malacostraca</taxon>
        <taxon>Eumalacostraca</taxon>
        <taxon>Eucarida</taxon>
        <taxon>Decapoda</taxon>
        <taxon>Pleocyemata</taxon>
        <taxon>Caridea</taxon>
        <taxon>Atyoidea</taxon>
        <taxon>Atyidae</taxon>
        <taxon>Halocaridina</taxon>
    </lineage>
</organism>
<evidence type="ECO:0000313" key="1">
    <source>
        <dbReference type="EMBL" id="KAK7084653.1"/>
    </source>
</evidence>
<evidence type="ECO:0000313" key="2">
    <source>
        <dbReference type="Proteomes" id="UP001381693"/>
    </source>
</evidence>
<name>A0AAN9ADJ0_HALRR</name>